<accession>A0ABW5IXW3</accession>
<dbReference type="Gene3D" id="2.160.10.10">
    <property type="entry name" value="Hexapeptide repeat proteins"/>
    <property type="match status" value="1"/>
</dbReference>
<dbReference type="SUPFAM" id="SSF51161">
    <property type="entry name" value="Trimeric LpxA-like enzymes"/>
    <property type="match status" value="1"/>
</dbReference>
<comment type="similarity">
    <text evidence="1">Belongs to the transferase hexapeptide repeat family.</text>
</comment>
<name>A0ABW5IXW3_9FLAO</name>
<evidence type="ECO:0000313" key="4">
    <source>
        <dbReference type="Proteomes" id="UP001597468"/>
    </source>
</evidence>
<dbReference type="Proteomes" id="UP001597468">
    <property type="component" value="Unassembled WGS sequence"/>
</dbReference>
<dbReference type="InterPro" id="IPR050179">
    <property type="entry name" value="Trans_hexapeptide_repeat"/>
</dbReference>
<organism evidence="3 4">
    <name type="scientific">Salinimicrobium flavum</name>
    <dbReference type="NCBI Taxonomy" id="1737065"/>
    <lineage>
        <taxon>Bacteria</taxon>
        <taxon>Pseudomonadati</taxon>
        <taxon>Bacteroidota</taxon>
        <taxon>Flavobacteriia</taxon>
        <taxon>Flavobacteriales</taxon>
        <taxon>Flavobacteriaceae</taxon>
        <taxon>Salinimicrobium</taxon>
    </lineage>
</organism>
<dbReference type="RefSeq" id="WP_380752829.1">
    <property type="nucleotide sequence ID" value="NZ_JBHULT010000010.1"/>
</dbReference>
<gene>
    <name evidence="3" type="ORF">ACFSTG_11550</name>
</gene>
<dbReference type="InterPro" id="IPR011004">
    <property type="entry name" value="Trimer_LpxA-like_sf"/>
</dbReference>
<dbReference type="Pfam" id="PF25087">
    <property type="entry name" value="GMPPB_C"/>
    <property type="match status" value="1"/>
</dbReference>
<comment type="caution">
    <text evidence="3">The sequence shown here is derived from an EMBL/GenBank/DDBJ whole genome shotgun (WGS) entry which is preliminary data.</text>
</comment>
<sequence>MNKNKKVIILGGKGTAINFAELIYDASSRYAADIEFLGFAFDDESFGDSINGFPILCKTYEAYETHKKFDDVYYIFQMHRQDLMEERANLIESYNIPLEKWFTFIHPTSYVARSAKIGNGTCIAAHCAIHSNTVIGNHCTFSSNTTVGHDSLIENNVFTGTHACIGSSVKIRKFNFLGQNAGISTNVEIEKNNLIGLGASVVHNITESNQIYIGSPAKSLKPIK</sequence>
<evidence type="ECO:0000313" key="3">
    <source>
        <dbReference type="EMBL" id="MFD2518534.1"/>
    </source>
</evidence>
<evidence type="ECO:0000256" key="1">
    <source>
        <dbReference type="ARBA" id="ARBA00007274"/>
    </source>
</evidence>
<feature type="domain" description="Mannose-1-phosphate guanyltransferase C-terminal" evidence="2">
    <location>
        <begin position="104"/>
        <end position="193"/>
    </location>
</feature>
<protein>
    <recommendedName>
        <fullName evidence="2">Mannose-1-phosphate guanyltransferase C-terminal domain-containing protein</fullName>
    </recommendedName>
</protein>
<reference evidence="4" key="1">
    <citation type="journal article" date="2019" name="Int. J. Syst. Evol. Microbiol.">
        <title>The Global Catalogue of Microorganisms (GCM) 10K type strain sequencing project: providing services to taxonomists for standard genome sequencing and annotation.</title>
        <authorList>
            <consortium name="The Broad Institute Genomics Platform"/>
            <consortium name="The Broad Institute Genome Sequencing Center for Infectious Disease"/>
            <person name="Wu L."/>
            <person name="Ma J."/>
        </authorList>
    </citation>
    <scope>NUCLEOTIDE SEQUENCE [LARGE SCALE GENOMIC DNA]</scope>
    <source>
        <strain evidence="4">KCTC 42585</strain>
    </source>
</reference>
<keyword evidence="4" id="KW-1185">Reference proteome</keyword>
<evidence type="ECO:0000259" key="2">
    <source>
        <dbReference type="Pfam" id="PF25087"/>
    </source>
</evidence>
<proteinExistence type="inferred from homology"/>
<dbReference type="PANTHER" id="PTHR43300">
    <property type="entry name" value="ACETYLTRANSFERASE"/>
    <property type="match status" value="1"/>
</dbReference>
<dbReference type="InterPro" id="IPR056729">
    <property type="entry name" value="GMPPB_C"/>
</dbReference>
<dbReference type="EMBL" id="JBHULT010000010">
    <property type="protein sequence ID" value="MFD2518534.1"/>
    <property type="molecule type" value="Genomic_DNA"/>
</dbReference>